<proteinExistence type="predicted"/>
<dbReference type="OrthoDB" id="3544242at2"/>
<sequence length="473" mass="47335">MSREIPQAVRAVVGLTATVIDDVVALPRTLTGLPVRVIGLAMQATMRLQQHYSGLVARGDEVLTGLRGEAEPGMATFDEDLPAPAGRGSAFDRAPGFDRDTPFDRASVPVDDEEVALDAAALVDDEVSGLPAEPSPEEVVEALADITDEVAAAGLDLGSAEPGLSTEDALETALLEADGAAAGAGAVDTDEIAESPTTPPPALRDTDAGGAEATAAEDLGTPPPAPMDPGGVDTDLLSGDPADAPAPSDPGGSPVGEEAGGPDVGADAPDAGTPDTDLLVGDAESAADVTPDVATDVDVLTPDGRVATVEGTVTDEGVAAPEGAAEEAPGGPAQDDRQDTGVDEAAGSGVSDADTRPSTDTTPSAADDRDATGSGEELVTAAGAQVDDQAGAGDDAATGGQAAGAAPVAGYDAFTIAQLRGRLRGYQLATVQDLVAYEEATRARDPYLRMLRNRLEKLERQAAESSPLAPRGA</sequence>
<feature type="compositionally biased region" description="Low complexity" evidence="1">
    <location>
        <begin position="238"/>
        <end position="257"/>
    </location>
</feature>
<protein>
    <recommendedName>
        <fullName evidence="4">Lipid droplet-associated protein</fullName>
    </recommendedName>
</protein>
<gene>
    <name evidence="2" type="ORF">SAMN06893096_1038</name>
</gene>
<dbReference type="RefSeq" id="WP_089304848.1">
    <property type="nucleotide sequence ID" value="NZ_FZOO01000003.1"/>
</dbReference>
<feature type="compositionally biased region" description="Low complexity" evidence="1">
    <location>
        <begin position="286"/>
        <end position="303"/>
    </location>
</feature>
<evidence type="ECO:0000256" key="1">
    <source>
        <dbReference type="SAM" id="MobiDB-lite"/>
    </source>
</evidence>
<evidence type="ECO:0008006" key="4">
    <source>
        <dbReference type="Google" id="ProtNLM"/>
    </source>
</evidence>
<evidence type="ECO:0000313" key="3">
    <source>
        <dbReference type="Proteomes" id="UP000198373"/>
    </source>
</evidence>
<feature type="compositionally biased region" description="Low complexity" evidence="1">
    <location>
        <begin position="208"/>
        <end position="220"/>
    </location>
</feature>
<feature type="region of interest" description="Disordered" evidence="1">
    <location>
        <begin position="181"/>
        <end position="407"/>
    </location>
</feature>
<feature type="compositionally biased region" description="Low complexity" evidence="1">
    <location>
        <begin position="379"/>
        <end position="407"/>
    </location>
</feature>
<dbReference type="EMBL" id="FZOO01000003">
    <property type="protein sequence ID" value="SNS27253.1"/>
    <property type="molecule type" value="Genomic_DNA"/>
</dbReference>
<dbReference type="AlphaFoldDB" id="A0A239D6Q2"/>
<keyword evidence="3" id="KW-1185">Reference proteome</keyword>
<evidence type="ECO:0000313" key="2">
    <source>
        <dbReference type="EMBL" id="SNS27253.1"/>
    </source>
</evidence>
<reference evidence="3" key="1">
    <citation type="submission" date="2017-06" db="EMBL/GenBank/DDBJ databases">
        <authorList>
            <person name="Varghese N."/>
            <person name="Submissions S."/>
        </authorList>
    </citation>
    <scope>NUCLEOTIDE SEQUENCE [LARGE SCALE GENOMIC DNA]</scope>
    <source>
        <strain evidence="3">DSM 46839</strain>
    </source>
</reference>
<accession>A0A239D6Q2</accession>
<feature type="compositionally biased region" description="Low complexity" evidence="1">
    <location>
        <begin position="264"/>
        <end position="277"/>
    </location>
</feature>
<name>A0A239D6Q2_9ACTN</name>
<dbReference type="Proteomes" id="UP000198373">
    <property type="component" value="Unassembled WGS sequence"/>
</dbReference>
<feature type="compositionally biased region" description="Low complexity" evidence="1">
    <location>
        <begin position="319"/>
        <end position="333"/>
    </location>
</feature>
<organism evidence="2 3">
    <name type="scientific">Geodermatophilus pulveris</name>
    <dbReference type="NCBI Taxonomy" id="1564159"/>
    <lineage>
        <taxon>Bacteria</taxon>
        <taxon>Bacillati</taxon>
        <taxon>Actinomycetota</taxon>
        <taxon>Actinomycetes</taxon>
        <taxon>Geodermatophilales</taxon>
        <taxon>Geodermatophilaceae</taxon>
        <taxon>Geodermatophilus</taxon>
    </lineage>
</organism>